<evidence type="ECO:0000313" key="3">
    <source>
        <dbReference type="Proteomes" id="UP000017700"/>
    </source>
</evidence>
<dbReference type="KEGG" id="serq:CWC46_12865"/>
<dbReference type="Proteomes" id="UP000233778">
    <property type="component" value="Chromosome"/>
</dbReference>
<gene>
    <name evidence="1" type="ORF">CWC46_12865</name>
    <name evidence="2" type="ORF">Ser39006_012870</name>
</gene>
<accession>A0A2I5T7S5</accession>
<dbReference type="RefSeq" id="WP_021016161.1">
    <property type="nucleotide sequence ID" value="NZ_CP025084.1"/>
</dbReference>
<reference evidence="1 4" key="3">
    <citation type="submission" date="2017-11" db="EMBL/GenBank/DDBJ databases">
        <title>Complete genome sequence of Serratia sp. ATCC 39006 LacA.</title>
        <authorList>
            <person name="Hampton H.G."/>
            <person name="Jackson S.A."/>
            <person name="Jauregui R."/>
            <person name="Poulter G.T.M."/>
            <person name="Salmond G.P.C."/>
            <person name="Fineran P.C."/>
        </authorList>
    </citation>
    <scope>NUCLEOTIDE SEQUENCE [LARGE SCALE GENOMIC DNA]</scope>
    <source>
        <strain evidence="1 4">ATCC 39006</strain>
    </source>
</reference>
<dbReference type="KEGG" id="sera:Ser39006_012870"/>
<evidence type="ECO:0000313" key="4">
    <source>
        <dbReference type="Proteomes" id="UP000233778"/>
    </source>
</evidence>
<name>A0A2I5T7S5_SERS3</name>
<reference evidence="2" key="2">
    <citation type="submission" date="2013-09" db="EMBL/GenBank/DDBJ databases">
        <authorList>
            <person name="Wang G."/>
            <person name="Yang Y."/>
            <person name="Su Y."/>
        </authorList>
    </citation>
    <scope>NUCLEOTIDE SEQUENCE</scope>
    <source>
        <strain evidence="2">ATCC 39006</strain>
    </source>
</reference>
<dbReference type="OrthoDB" id="6430865at2"/>
<evidence type="ECO:0000313" key="2">
    <source>
        <dbReference type="EMBL" id="AUH04944.1"/>
    </source>
</evidence>
<sequence>MTTSLPLFERHADFVAAMNRHQAARWIPHSGVELIFQYGESGKELMMQIQPGQQYPGMLRNILSRRYTEAADIENCHLALNGDNVLILWWSLLQPPVEYPAVIRQLFHLAGLELPT</sequence>
<reference evidence="2" key="4">
    <citation type="submission" date="2017-11" db="EMBL/GenBank/DDBJ databases">
        <title>Complete genome sequence of Serratia sp. ATCC 39006.</title>
        <authorList>
            <person name="Hampton H.G."/>
            <person name="Jackson S.A."/>
            <person name="Jauregui R."/>
            <person name="Poulter G.T.M."/>
            <person name="Salmond G.P.C."/>
            <person name="Fineran P.C."/>
        </authorList>
    </citation>
    <scope>NUCLEOTIDE SEQUENCE</scope>
    <source>
        <strain evidence="2">ATCC 39006</strain>
    </source>
</reference>
<dbReference type="Proteomes" id="UP000017700">
    <property type="component" value="Chromosome"/>
</dbReference>
<protein>
    <submittedName>
        <fullName evidence="2">Uncharacterized protein</fullName>
    </submittedName>
</protein>
<evidence type="ECO:0000313" key="1">
    <source>
        <dbReference type="EMBL" id="AUH00623.1"/>
    </source>
</evidence>
<reference evidence="2 3" key="1">
    <citation type="journal article" date="2013" name="Genome Announc.">
        <title>Draft genome sequence of Serratia sp. strain ATCC 39006, a model bacterium for analysis of the biosynthesis and regulation of prodigiosin, a carbapenem, and gas vesicles.</title>
        <authorList>
            <person name="Fineran P.C."/>
            <person name="Iglesias Cans M.C."/>
            <person name="Ramsay J.P."/>
            <person name="Wilf N.M."/>
            <person name="Cossyleon D."/>
            <person name="McNeil M.B."/>
            <person name="Williamson N.R."/>
            <person name="Monson R.E."/>
            <person name="Becher S.A."/>
            <person name="Stanton J.A."/>
            <person name="Brugger K."/>
            <person name="Brown S.D."/>
            <person name="Salmond G.P."/>
        </authorList>
    </citation>
    <scope>NUCLEOTIDE SEQUENCE [LARGE SCALE GENOMIC DNA]</scope>
    <source>
        <strain evidence="2">ATCC 39006</strain>
        <strain evidence="3">ATCC 39006 / SC 11482</strain>
    </source>
</reference>
<organism evidence="2 3">
    <name type="scientific">Serratia sp. (strain ATCC 39006)</name>
    <name type="common">Prodigiosinella confusarubida</name>
    <dbReference type="NCBI Taxonomy" id="104623"/>
    <lineage>
        <taxon>Bacteria</taxon>
        <taxon>Pseudomonadati</taxon>
        <taxon>Pseudomonadota</taxon>
        <taxon>Gammaproteobacteria</taxon>
        <taxon>Enterobacterales</taxon>
        <taxon>Pectobacteriaceae</taxon>
        <taxon>Prodigiosinella</taxon>
    </lineage>
</organism>
<dbReference type="AlphaFoldDB" id="A0A2I5T7S5"/>
<proteinExistence type="predicted"/>
<dbReference type="STRING" id="104623.Ser39006_02898"/>
<dbReference type="EMBL" id="CP025084">
    <property type="protein sequence ID" value="AUH04944.1"/>
    <property type="molecule type" value="Genomic_DNA"/>
</dbReference>
<keyword evidence="3" id="KW-1185">Reference proteome</keyword>
<dbReference type="InterPro" id="IPR048206">
    <property type="entry name" value="HrpV-like"/>
</dbReference>
<dbReference type="EMBL" id="CP025085">
    <property type="protein sequence ID" value="AUH00623.1"/>
    <property type="molecule type" value="Genomic_DNA"/>
</dbReference>
<dbReference type="NCBIfam" id="NF041531">
    <property type="entry name" value="HrpV"/>
    <property type="match status" value="1"/>
</dbReference>